<evidence type="ECO:0000313" key="2">
    <source>
        <dbReference type="Proteomes" id="UP000821845"/>
    </source>
</evidence>
<protein>
    <submittedName>
        <fullName evidence="1">Uncharacterized protein</fullName>
    </submittedName>
</protein>
<accession>A0ACB7RJ85</accession>
<comment type="caution">
    <text evidence="1">The sequence shown here is derived from an EMBL/GenBank/DDBJ whole genome shotgun (WGS) entry which is preliminary data.</text>
</comment>
<sequence length="219" mass="24391">MNFIGMQIEAREKGGSGERTSFSSKQQAQRKFRSSELQLSRTVALSAEVRSSYSRPCLLCNTPAHAIQECSDHFTPEEQCRRIQASFLCFRCTRANISPLSAEERDLCSATIVLRRSSLRDINHITKQVIANHTAEQHASAPQEQAPESVVTNCRATTSMSTRRRISVNPTLNESTGSTRYPRPTRTSCHIMEEFLATPSPPSLGSSSTRRLVHTVNHA</sequence>
<reference evidence="1" key="1">
    <citation type="submission" date="2020-05" db="EMBL/GenBank/DDBJ databases">
        <title>Large-scale comparative analyses of tick genomes elucidate their genetic diversity and vector capacities.</title>
        <authorList>
            <person name="Jia N."/>
            <person name="Wang J."/>
            <person name="Shi W."/>
            <person name="Du L."/>
            <person name="Sun Y."/>
            <person name="Zhan W."/>
            <person name="Jiang J."/>
            <person name="Wang Q."/>
            <person name="Zhang B."/>
            <person name="Ji P."/>
            <person name="Sakyi L.B."/>
            <person name="Cui X."/>
            <person name="Yuan T."/>
            <person name="Jiang B."/>
            <person name="Yang W."/>
            <person name="Lam T.T.-Y."/>
            <person name="Chang Q."/>
            <person name="Ding S."/>
            <person name="Wang X."/>
            <person name="Zhu J."/>
            <person name="Ruan X."/>
            <person name="Zhao L."/>
            <person name="Wei J."/>
            <person name="Que T."/>
            <person name="Du C."/>
            <person name="Cheng J."/>
            <person name="Dai P."/>
            <person name="Han X."/>
            <person name="Huang E."/>
            <person name="Gao Y."/>
            <person name="Liu J."/>
            <person name="Shao H."/>
            <person name="Ye R."/>
            <person name="Li L."/>
            <person name="Wei W."/>
            <person name="Wang X."/>
            <person name="Wang C."/>
            <person name="Yang T."/>
            <person name="Huo Q."/>
            <person name="Li W."/>
            <person name="Guo W."/>
            <person name="Chen H."/>
            <person name="Zhou L."/>
            <person name="Ni X."/>
            <person name="Tian J."/>
            <person name="Zhou Y."/>
            <person name="Sheng Y."/>
            <person name="Liu T."/>
            <person name="Pan Y."/>
            <person name="Xia L."/>
            <person name="Li J."/>
            <person name="Zhao F."/>
            <person name="Cao W."/>
        </authorList>
    </citation>
    <scope>NUCLEOTIDE SEQUENCE</scope>
    <source>
        <strain evidence="1">Hyas-2018</strain>
    </source>
</reference>
<gene>
    <name evidence="1" type="ORF">HPB50_014314</name>
</gene>
<organism evidence="1 2">
    <name type="scientific">Hyalomma asiaticum</name>
    <name type="common">Tick</name>
    <dbReference type="NCBI Taxonomy" id="266040"/>
    <lineage>
        <taxon>Eukaryota</taxon>
        <taxon>Metazoa</taxon>
        <taxon>Ecdysozoa</taxon>
        <taxon>Arthropoda</taxon>
        <taxon>Chelicerata</taxon>
        <taxon>Arachnida</taxon>
        <taxon>Acari</taxon>
        <taxon>Parasitiformes</taxon>
        <taxon>Ixodida</taxon>
        <taxon>Ixodoidea</taxon>
        <taxon>Ixodidae</taxon>
        <taxon>Hyalomminae</taxon>
        <taxon>Hyalomma</taxon>
    </lineage>
</organism>
<keyword evidence="2" id="KW-1185">Reference proteome</keyword>
<proteinExistence type="predicted"/>
<evidence type="ECO:0000313" key="1">
    <source>
        <dbReference type="EMBL" id="KAH6922465.1"/>
    </source>
</evidence>
<dbReference type="Proteomes" id="UP000821845">
    <property type="component" value="Chromosome 9"/>
</dbReference>
<name>A0ACB7RJ85_HYAAI</name>
<dbReference type="EMBL" id="CM023489">
    <property type="protein sequence ID" value="KAH6922465.1"/>
    <property type="molecule type" value="Genomic_DNA"/>
</dbReference>